<keyword evidence="2" id="KW-1185">Reference proteome</keyword>
<dbReference type="EMBL" id="JRHH01000003">
    <property type="protein sequence ID" value="KGD68092.1"/>
    <property type="molecule type" value="Genomic_DNA"/>
</dbReference>
<accession>A0A095SU59</accession>
<reference evidence="1 2" key="1">
    <citation type="submission" date="2014-09" db="EMBL/GenBank/DDBJ databases">
        <title>Whole Genome Shotgun of Flavobacterium aquatile LMG 4008.</title>
        <authorList>
            <person name="Gale A.N."/>
            <person name="Pipes S.E."/>
            <person name="Newman J.D."/>
        </authorList>
    </citation>
    <scope>NUCLEOTIDE SEQUENCE [LARGE SCALE GENOMIC DNA]</scope>
    <source>
        <strain evidence="1 2">LMG 4008</strain>
    </source>
</reference>
<dbReference type="AlphaFoldDB" id="A0A095SU59"/>
<protein>
    <submittedName>
        <fullName evidence="1">Uncharacterized protein</fullName>
    </submittedName>
</protein>
<evidence type="ECO:0000313" key="1">
    <source>
        <dbReference type="EMBL" id="KGD68092.1"/>
    </source>
</evidence>
<evidence type="ECO:0000313" key="2">
    <source>
        <dbReference type="Proteomes" id="UP000029554"/>
    </source>
</evidence>
<comment type="caution">
    <text evidence="1">The sequence shown here is derived from an EMBL/GenBank/DDBJ whole genome shotgun (WGS) entry which is preliminary data.</text>
</comment>
<dbReference type="Proteomes" id="UP000029554">
    <property type="component" value="Unassembled WGS sequence"/>
</dbReference>
<organism evidence="1 2">
    <name type="scientific">Flavobacterium aquatile LMG 4008 = ATCC 11947</name>
    <dbReference type="NCBI Taxonomy" id="1453498"/>
    <lineage>
        <taxon>Bacteria</taxon>
        <taxon>Pseudomonadati</taxon>
        <taxon>Bacteroidota</taxon>
        <taxon>Flavobacteriia</taxon>
        <taxon>Flavobacteriales</taxon>
        <taxon>Flavobacteriaceae</taxon>
        <taxon>Flavobacterium</taxon>
    </lineage>
</organism>
<gene>
    <name evidence="1" type="ORF">LG45_07275</name>
</gene>
<name>A0A095SU59_9FLAO</name>
<proteinExistence type="predicted"/>
<sequence>MQLFECCFVKVYKHSFSFFFSPDWSKYPLLFFFKIIKILRKAGTWITDKARAIRSLILQNIYLQLEHKKKDKLVLAYPLYL</sequence>